<dbReference type="Proteomes" id="UP000494172">
    <property type="component" value="Unassembled WGS sequence"/>
</dbReference>
<gene>
    <name evidence="2" type="ORF">BAR24066_03946</name>
    <name evidence="3" type="ORF">OHZ10_03455</name>
</gene>
<sequence length="42" mass="4524">MSESWNTPRIAGTTTAGSRFPERPACGASQRERVPNAAHDIP</sequence>
<proteinExistence type="predicted"/>
<feature type="region of interest" description="Disordered" evidence="1">
    <location>
        <begin position="1"/>
        <end position="42"/>
    </location>
</feature>
<feature type="compositionally biased region" description="Polar residues" evidence="1">
    <location>
        <begin position="1"/>
        <end position="17"/>
    </location>
</feature>
<dbReference type="EMBL" id="CP109821">
    <property type="protein sequence ID" value="XAE48699.1"/>
    <property type="molecule type" value="Genomic_DNA"/>
</dbReference>
<accession>A0A9Q9SK94</accession>
<reference evidence="2 4" key="1">
    <citation type="submission" date="2019-09" db="EMBL/GenBank/DDBJ databases">
        <authorList>
            <person name="Depoorter E."/>
        </authorList>
    </citation>
    <scope>NUCLEOTIDE SEQUENCE [LARGE SCALE GENOMIC DNA]</scope>
    <source>
        <strain evidence="2">LMG 24066</strain>
    </source>
</reference>
<keyword evidence="5" id="KW-1185">Reference proteome</keyword>
<name>A0A9Q9SK94_9BURK</name>
<evidence type="ECO:0000313" key="4">
    <source>
        <dbReference type="Proteomes" id="UP000494172"/>
    </source>
</evidence>
<reference evidence="3 5" key="2">
    <citation type="submission" date="2022-10" db="EMBL/GenBank/DDBJ databases">
        <title>Genomic of Burkholderia cepacia PN-1.</title>
        <authorList>
            <person name="Yang Y."/>
            <person name="Guan H."/>
            <person name="Huang J."/>
        </authorList>
    </citation>
    <scope>NUCLEOTIDE SEQUENCE [LARGE SCALE GENOMIC DNA]</scope>
    <source>
        <strain evidence="3 5">PN-1</strain>
    </source>
</reference>
<evidence type="ECO:0000256" key="1">
    <source>
        <dbReference type="SAM" id="MobiDB-lite"/>
    </source>
</evidence>
<evidence type="ECO:0000313" key="2">
    <source>
        <dbReference type="EMBL" id="VWB83565.1"/>
    </source>
</evidence>
<protein>
    <submittedName>
        <fullName evidence="2">Uncharacterized protein</fullName>
    </submittedName>
</protein>
<dbReference type="RefSeq" id="WP_256085575.1">
    <property type="nucleotide sequence ID" value="NZ_CABVPX010000016.1"/>
</dbReference>
<dbReference type="Proteomes" id="UP001448498">
    <property type="component" value="Chromosome 1"/>
</dbReference>
<dbReference type="AlphaFoldDB" id="A0A9Q9SK94"/>
<evidence type="ECO:0000313" key="5">
    <source>
        <dbReference type="Proteomes" id="UP001448498"/>
    </source>
</evidence>
<evidence type="ECO:0000313" key="3">
    <source>
        <dbReference type="EMBL" id="XAE48699.1"/>
    </source>
</evidence>
<dbReference type="EMBL" id="CABVPX010000016">
    <property type="protein sequence ID" value="VWB83565.1"/>
    <property type="molecule type" value="Genomic_DNA"/>
</dbReference>
<organism evidence="2 4">
    <name type="scientific">Burkholderia arboris</name>
    <dbReference type="NCBI Taxonomy" id="488730"/>
    <lineage>
        <taxon>Bacteria</taxon>
        <taxon>Pseudomonadati</taxon>
        <taxon>Pseudomonadota</taxon>
        <taxon>Betaproteobacteria</taxon>
        <taxon>Burkholderiales</taxon>
        <taxon>Burkholderiaceae</taxon>
        <taxon>Burkholderia</taxon>
        <taxon>Burkholderia cepacia complex</taxon>
    </lineage>
</organism>